<feature type="compositionally biased region" description="Basic residues" evidence="13">
    <location>
        <begin position="48"/>
        <end position="57"/>
    </location>
</feature>
<feature type="compositionally biased region" description="Polar residues" evidence="13">
    <location>
        <begin position="140"/>
        <end position="152"/>
    </location>
</feature>
<dbReference type="GeneTree" id="ENSGT00390000008457"/>
<keyword evidence="15" id="KW-1185">Reference proteome</keyword>
<accession>A0A9L0SH40</accession>
<dbReference type="Ensembl" id="ENSECAT00000102983.1">
    <property type="protein sequence ID" value="ENSECAP00000074177.1"/>
    <property type="gene ID" value="ENSECAG00000031899.2"/>
</dbReference>
<comment type="pathway">
    <text evidence="2">Protein modification; protein ubiquitination.</text>
</comment>
<evidence type="ECO:0000256" key="13">
    <source>
        <dbReference type="SAM" id="MobiDB-lite"/>
    </source>
</evidence>
<keyword evidence="8" id="KW-0175">Coiled coil</keyword>
<dbReference type="GO" id="GO:0005680">
    <property type="term" value="C:anaphase-promoting complex"/>
    <property type="evidence" value="ECO:0007669"/>
    <property type="project" value="InterPro"/>
</dbReference>
<dbReference type="GO" id="GO:0031145">
    <property type="term" value="P:anaphase-promoting complex-dependent catabolic process"/>
    <property type="evidence" value="ECO:0007669"/>
    <property type="project" value="InterPro"/>
</dbReference>
<dbReference type="InterPro" id="IPR018860">
    <property type="entry name" value="APC_suCDC26"/>
</dbReference>
<evidence type="ECO:0000256" key="4">
    <source>
        <dbReference type="ARBA" id="ARBA00018549"/>
    </source>
</evidence>
<evidence type="ECO:0000256" key="6">
    <source>
        <dbReference type="ARBA" id="ARBA00022776"/>
    </source>
</evidence>
<evidence type="ECO:0000256" key="7">
    <source>
        <dbReference type="ARBA" id="ARBA00022786"/>
    </source>
</evidence>
<feature type="region of interest" description="Disordered" evidence="13">
    <location>
        <begin position="95"/>
        <end position="152"/>
    </location>
</feature>
<name>A0A9L0SH40_HORSE</name>
<feature type="compositionally biased region" description="Basic residues" evidence="13">
    <location>
        <begin position="17"/>
        <end position="26"/>
    </location>
</feature>
<keyword evidence="9" id="KW-0539">Nucleus</keyword>
<reference evidence="14" key="3">
    <citation type="submission" date="2025-09" db="UniProtKB">
        <authorList>
            <consortium name="Ensembl"/>
        </authorList>
    </citation>
    <scope>IDENTIFICATION</scope>
    <source>
        <strain evidence="14">Thoroughbred</strain>
    </source>
</reference>
<evidence type="ECO:0000256" key="12">
    <source>
        <dbReference type="ARBA" id="ARBA00046012"/>
    </source>
</evidence>
<keyword evidence="5" id="KW-0132">Cell division</keyword>
<evidence type="ECO:0000256" key="1">
    <source>
        <dbReference type="ARBA" id="ARBA00004123"/>
    </source>
</evidence>
<reference evidence="14 15" key="1">
    <citation type="journal article" date="2009" name="Science">
        <title>Genome sequence, comparative analysis, and population genetics of the domestic horse.</title>
        <authorList>
            <consortium name="Broad Institute Genome Sequencing Platform"/>
            <consortium name="Broad Institute Whole Genome Assembly Team"/>
            <person name="Wade C.M."/>
            <person name="Giulotto E."/>
            <person name="Sigurdsson S."/>
            <person name="Zoli M."/>
            <person name="Gnerre S."/>
            <person name="Imsland F."/>
            <person name="Lear T.L."/>
            <person name="Adelson D.L."/>
            <person name="Bailey E."/>
            <person name="Bellone R.R."/>
            <person name="Bloecker H."/>
            <person name="Distl O."/>
            <person name="Edgar R.C."/>
            <person name="Garber M."/>
            <person name="Leeb T."/>
            <person name="Mauceli E."/>
            <person name="MacLeod J.N."/>
            <person name="Penedo M.C.T."/>
            <person name="Raison J.M."/>
            <person name="Sharpe T."/>
            <person name="Vogel J."/>
            <person name="Andersson L."/>
            <person name="Antczak D.F."/>
            <person name="Biagi T."/>
            <person name="Binns M.M."/>
            <person name="Chowdhary B.P."/>
            <person name="Coleman S.J."/>
            <person name="Della Valle G."/>
            <person name="Fryc S."/>
            <person name="Guerin G."/>
            <person name="Hasegawa T."/>
            <person name="Hill E.W."/>
            <person name="Jurka J."/>
            <person name="Kiialainen A."/>
            <person name="Lindgren G."/>
            <person name="Liu J."/>
            <person name="Magnani E."/>
            <person name="Mickelson J.R."/>
            <person name="Murray J."/>
            <person name="Nergadze S.G."/>
            <person name="Onofrio R."/>
            <person name="Pedroni S."/>
            <person name="Piras M.F."/>
            <person name="Raudsepp T."/>
            <person name="Rocchi M."/>
            <person name="Roeed K.H."/>
            <person name="Ryder O.A."/>
            <person name="Searle S."/>
            <person name="Skow L."/>
            <person name="Swinburne J.E."/>
            <person name="Syvaenen A.C."/>
            <person name="Tozaki T."/>
            <person name="Valberg S.J."/>
            <person name="Vaudin M."/>
            <person name="White J.R."/>
            <person name="Zody M.C."/>
            <person name="Lander E.S."/>
            <person name="Lindblad-Toh K."/>
        </authorList>
    </citation>
    <scope>NUCLEOTIDE SEQUENCE [LARGE SCALE GENOMIC DNA]</scope>
    <source>
        <strain evidence="14 15">Thoroughbred</strain>
    </source>
</reference>
<dbReference type="PANTHER" id="PTHR28579">
    <property type="entry name" value="ANAPHASE-PROMOTING COMPLEX SUBUNIT CDC26"/>
    <property type="match status" value="1"/>
</dbReference>
<gene>
    <name evidence="14" type="primary">CDC26</name>
</gene>
<comment type="subcellular location">
    <subcellularLocation>
        <location evidence="1">Nucleus</location>
    </subcellularLocation>
</comment>
<dbReference type="AlphaFoldDB" id="A0A9L0SH40"/>
<organism evidence="14 15">
    <name type="scientific">Equus caballus</name>
    <name type="common">Horse</name>
    <dbReference type="NCBI Taxonomy" id="9796"/>
    <lineage>
        <taxon>Eukaryota</taxon>
        <taxon>Metazoa</taxon>
        <taxon>Chordata</taxon>
        <taxon>Craniata</taxon>
        <taxon>Vertebrata</taxon>
        <taxon>Euteleostomi</taxon>
        <taxon>Mammalia</taxon>
        <taxon>Eutheria</taxon>
        <taxon>Laurasiatheria</taxon>
        <taxon>Perissodactyla</taxon>
        <taxon>Equidae</taxon>
        <taxon>Equus</taxon>
    </lineage>
</organism>
<evidence type="ECO:0000256" key="9">
    <source>
        <dbReference type="ARBA" id="ARBA00023242"/>
    </source>
</evidence>
<dbReference type="PANTHER" id="PTHR28579:SF1">
    <property type="entry name" value="ANAPHASE-PROMOTING COMPLEX SUBUNIT CDC26"/>
    <property type="match status" value="1"/>
</dbReference>
<dbReference type="GO" id="GO:0051301">
    <property type="term" value="P:cell division"/>
    <property type="evidence" value="ECO:0007669"/>
    <property type="project" value="UniProtKB-KW"/>
</dbReference>
<dbReference type="Proteomes" id="UP000002281">
    <property type="component" value="Chromosome 25"/>
</dbReference>
<evidence type="ECO:0000256" key="5">
    <source>
        <dbReference type="ARBA" id="ARBA00022618"/>
    </source>
</evidence>
<evidence type="ECO:0000256" key="10">
    <source>
        <dbReference type="ARBA" id="ARBA00023306"/>
    </source>
</evidence>
<evidence type="ECO:0000256" key="3">
    <source>
        <dbReference type="ARBA" id="ARBA00007939"/>
    </source>
</evidence>
<evidence type="ECO:0000256" key="2">
    <source>
        <dbReference type="ARBA" id="ARBA00004906"/>
    </source>
</evidence>
<evidence type="ECO:0000256" key="8">
    <source>
        <dbReference type="ARBA" id="ARBA00023054"/>
    </source>
</evidence>
<sequence>MTGIVVGKSLGASRGVTRSRPRKARGGRGSARREAQSSLGSVVQLAWKKSRGGRRGSGKGPSRLEKSMLRRKPTRLELKLDDIEEFESVRKDLENRKKQKEDVEVVGGSDGEGAIGLSSDPKSREQMINDRIGYKPQPKPNNRSSQFGSFEF</sequence>
<evidence type="ECO:0000313" key="14">
    <source>
        <dbReference type="Ensembl" id="ENSECAP00000074177.1"/>
    </source>
</evidence>
<keyword evidence="7" id="KW-0833">Ubl conjugation pathway</keyword>
<evidence type="ECO:0000313" key="15">
    <source>
        <dbReference type="Proteomes" id="UP000002281"/>
    </source>
</evidence>
<proteinExistence type="inferred from homology"/>
<dbReference type="Pfam" id="PF10471">
    <property type="entry name" value="ANAPC_CDC26"/>
    <property type="match status" value="1"/>
</dbReference>
<keyword evidence="10" id="KW-0131">Cell cycle</keyword>
<comment type="function">
    <text evidence="12">Component of the anaphase promoting complex/cyclosome (APC/C), a cell cycle-regulated E3 ubiquitin ligase that controls progression through mitosis and the G1 phase of the cell cycle. The APC/C complex acts by mediating ubiquitination and subsequent degradation of target proteins: it mainly mediates the formation of 'Lys-11'-linked polyubiquitin chains and, to a lower extent, the formation of 'Lys-48'- and 'Lys-63'-linked polyubiquitin chains. The APC/C complex catalyzes assembly of branched 'Lys-11'-/'Lys-48'-linked branched ubiquitin chains on target proteins. May recruit the E2 ubiquitin-conjugating enzymes to the complex.</text>
</comment>
<feature type="compositionally biased region" description="Basic and acidic residues" evidence="13">
    <location>
        <begin position="62"/>
        <end position="72"/>
    </location>
</feature>
<comment type="similarity">
    <text evidence="3">Belongs to the CDC26 family.</text>
</comment>
<reference evidence="14" key="2">
    <citation type="submission" date="2025-08" db="UniProtKB">
        <authorList>
            <consortium name="Ensembl"/>
        </authorList>
    </citation>
    <scope>IDENTIFICATION</scope>
    <source>
        <strain evidence="14">Thoroughbred</strain>
    </source>
</reference>
<feature type="region of interest" description="Disordered" evidence="13">
    <location>
        <begin position="1"/>
        <end position="72"/>
    </location>
</feature>
<evidence type="ECO:0000256" key="11">
    <source>
        <dbReference type="ARBA" id="ARBA00032907"/>
    </source>
</evidence>
<protein>
    <recommendedName>
        <fullName evidence="4">Anaphase-promoting complex subunit CDC26</fullName>
    </recommendedName>
    <alternativeName>
        <fullName evidence="11">Cell division cycle protein 26 homolog</fullName>
    </alternativeName>
</protein>
<keyword evidence="6" id="KW-0498">Mitosis</keyword>